<proteinExistence type="predicted"/>
<protein>
    <submittedName>
        <fullName evidence="1">Uncharacterized protein</fullName>
    </submittedName>
</protein>
<reference evidence="1 2" key="1">
    <citation type="journal article" date="2022" name="DNA Res.">
        <title>Chromosomal-level genome assembly of the orchid tree Bauhinia variegata (Leguminosae; Cercidoideae) supports the allotetraploid origin hypothesis of Bauhinia.</title>
        <authorList>
            <person name="Zhong Y."/>
            <person name="Chen Y."/>
            <person name="Zheng D."/>
            <person name="Pang J."/>
            <person name="Liu Y."/>
            <person name="Luo S."/>
            <person name="Meng S."/>
            <person name="Qian L."/>
            <person name="Wei D."/>
            <person name="Dai S."/>
            <person name="Zhou R."/>
        </authorList>
    </citation>
    <scope>NUCLEOTIDE SEQUENCE [LARGE SCALE GENOMIC DNA]</scope>
    <source>
        <strain evidence="1">BV-YZ2020</strain>
    </source>
</reference>
<evidence type="ECO:0000313" key="2">
    <source>
        <dbReference type="Proteomes" id="UP000828941"/>
    </source>
</evidence>
<keyword evidence="2" id="KW-1185">Reference proteome</keyword>
<dbReference type="EMBL" id="CM039429">
    <property type="protein sequence ID" value="KAI4347298.1"/>
    <property type="molecule type" value="Genomic_DNA"/>
</dbReference>
<accession>A0ACB9PFP2</accession>
<evidence type="ECO:0000313" key="1">
    <source>
        <dbReference type="EMBL" id="KAI4347298.1"/>
    </source>
</evidence>
<gene>
    <name evidence="1" type="ORF">L6164_008120</name>
</gene>
<comment type="caution">
    <text evidence="1">The sequence shown here is derived from an EMBL/GenBank/DDBJ whole genome shotgun (WGS) entry which is preliminary data.</text>
</comment>
<name>A0ACB9PFP2_BAUVA</name>
<organism evidence="1 2">
    <name type="scientific">Bauhinia variegata</name>
    <name type="common">Purple orchid tree</name>
    <name type="synonym">Phanera variegata</name>
    <dbReference type="NCBI Taxonomy" id="167791"/>
    <lineage>
        <taxon>Eukaryota</taxon>
        <taxon>Viridiplantae</taxon>
        <taxon>Streptophyta</taxon>
        <taxon>Embryophyta</taxon>
        <taxon>Tracheophyta</taxon>
        <taxon>Spermatophyta</taxon>
        <taxon>Magnoliopsida</taxon>
        <taxon>eudicotyledons</taxon>
        <taxon>Gunneridae</taxon>
        <taxon>Pentapetalae</taxon>
        <taxon>rosids</taxon>
        <taxon>fabids</taxon>
        <taxon>Fabales</taxon>
        <taxon>Fabaceae</taxon>
        <taxon>Cercidoideae</taxon>
        <taxon>Cercideae</taxon>
        <taxon>Bauhiniinae</taxon>
        <taxon>Bauhinia</taxon>
    </lineage>
</organism>
<dbReference type="Proteomes" id="UP000828941">
    <property type="component" value="Chromosome 4"/>
</dbReference>
<sequence length="120" mass="13643">MTLILITCGQNNEITQPVFPLTFRKFLKSLTHTLPHWSSHLSLTHSTFPRFSFCLRVFTSFTFNLPRRSLLASSLSAISAVVFPFPAPVRIRQTTGTFGRQLRSVLLHTAISIFIPHCRN</sequence>